<reference evidence="3" key="1">
    <citation type="journal article" date="2017" name="Mycologia">
        <title>Fusarium algeriense, sp. nov., a novel toxigenic crown rot pathogen of durum wheat from Algeria is nested in the Fusarium burgessii species complex.</title>
        <authorList>
            <person name="Laraba I."/>
            <person name="Keddad A."/>
            <person name="Boureghda H."/>
            <person name="Abdallah N."/>
            <person name="Vaughan M.M."/>
            <person name="Proctor R.H."/>
            <person name="Busman M."/>
            <person name="O'Donnell K."/>
        </authorList>
    </citation>
    <scope>NUCLEOTIDE SEQUENCE</scope>
    <source>
        <strain evidence="3">NRRL 25174</strain>
    </source>
</reference>
<dbReference type="PROSITE" id="PS50181">
    <property type="entry name" value="FBOX"/>
    <property type="match status" value="1"/>
</dbReference>
<dbReference type="EMBL" id="PVQB02000040">
    <property type="protein sequence ID" value="KAF4344790.1"/>
    <property type="molecule type" value="Genomic_DNA"/>
</dbReference>
<dbReference type="PANTHER" id="PTHR24118">
    <property type="entry name" value="POTE ANKYRIN DOMAIN"/>
    <property type="match status" value="1"/>
</dbReference>
<evidence type="ECO:0000313" key="3">
    <source>
        <dbReference type="EMBL" id="KAF4344790.1"/>
    </source>
</evidence>
<feature type="domain" description="F-box" evidence="2">
    <location>
        <begin position="1"/>
        <end position="45"/>
    </location>
</feature>
<keyword evidence="1" id="KW-0040">ANK repeat</keyword>
<dbReference type="Proteomes" id="UP000730481">
    <property type="component" value="Unassembled WGS sequence"/>
</dbReference>
<dbReference type="Gene3D" id="1.25.40.20">
    <property type="entry name" value="Ankyrin repeat-containing domain"/>
    <property type="match status" value="2"/>
</dbReference>
<dbReference type="InterPro" id="IPR002110">
    <property type="entry name" value="Ankyrin_rpt"/>
</dbReference>
<sequence>MSLESLPVELYELIAVHCRNKQLSRLSRVNHAFHDLFNPILYKRNATVSDSPPVSRPIHYPYSTECPFCVYGPDAFSCLHWAVHRNSLSTLKLALAYGADINKIDEVTKYVQPYVDIELSCEGPLIDVPHATPLLLAILHERFEIVRWLLENGARSDIGSNRICKCRSDWRLYNKHLWLPLHHAIRHSSDDILQLMLSRDIVCSATCEIGDISGLRCAIEEGSLSTVEALIQHNSFDPNARYGHNQTPLHWVASCKNQGVAGAIVEKLVQAGVPLDEVAHYESGGTAFDLLVSEGKIEPALRILQLGANPTIDRANDGGALLNSCLDAEGIEESPSDQAERMREMRFQLLKLMIEKGVDLEITPDPVYPPDNDRRPLLLAFYVKDPRCVQVLLDAGAMAREAVSENGHDNFLRDFFALFMEEKGNPQLSIEWKEHLESFEESIRMVLDQGARIDSTDGQMSALSQACELERETGALTFLIENATRRNAELEYVAALRDRYVQDESIREMLDWFHHKMATEKTDEERIQDS</sequence>
<feature type="repeat" description="ANK" evidence="1">
    <location>
        <begin position="74"/>
        <end position="106"/>
    </location>
</feature>
<dbReference type="InterPro" id="IPR001810">
    <property type="entry name" value="F-box_dom"/>
</dbReference>
<dbReference type="Pfam" id="PF12796">
    <property type="entry name" value="Ank_2"/>
    <property type="match status" value="1"/>
</dbReference>
<dbReference type="PANTHER" id="PTHR24118:SF99">
    <property type="entry name" value="POTE ANKYRIN DOMAIN FAMILY MEMBER 3C-RELATED"/>
    <property type="match status" value="1"/>
</dbReference>
<dbReference type="OrthoDB" id="10261951at2759"/>
<comment type="caution">
    <text evidence="3">The sequence shown here is derived from an EMBL/GenBank/DDBJ whole genome shotgun (WGS) entry which is preliminary data.</text>
</comment>
<name>A0A9P5ATN1_9HYPO</name>
<protein>
    <recommendedName>
        <fullName evidence="2">F-box domain-containing protein</fullName>
    </recommendedName>
</protein>
<organism evidence="3 4">
    <name type="scientific">Fusarium beomiforme</name>
    <dbReference type="NCBI Taxonomy" id="44412"/>
    <lineage>
        <taxon>Eukaryota</taxon>
        <taxon>Fungi</taxon>
        <taxon>Dikarya</taxon>
        <taxon>Ascomycota</taxon>
        <taxon>Pezizomycotina</taxon>
        <taxon>Sordariomycetes</taxon>
        <taxon>Hypocreomycetidae</taxon>
        <taxon>Hypocreales</taxon>
        <taxon>Nectriaceae</taxon>
        <taxon>Fusarium</taxon>
        <taxon>Fusarium burgessii species complex</taxon>
    </lineage>
</organism>
<reference evidence="3" key="2">
    <citation type="submission" date="2020-02" db="EMBL/GenBank/DDBJ databases">
        <title>Identification and distribution of gene clusters putatively required for synthesis of sphingolipid metabolism inhibitors in phylogenetically diverse species of the filamentous fungus Fusarium.</title>
        <authorList>
            <person name="Kim H.-S."/>
            <person name="Busman M."/>
            <person name="Brown D.W."/>
            <person name="Divon H."/>
            <person name="Uhlig S."/>
            <person name="Proctor R.H."/>
        </authorList>
    </citation>
    <scope>NUCLEOTIDE SEQUENCE</scope>
    <source>
        <strain evidence="3">NRRL 25174</strain>
    </source>
</reference>
<dbReference type="InterPro" id="IPR036770">
    <property type="entry name" value="Ankyrin_rpt-contain_sf"/>
</dbReference>
<evidence type="ECO:0000313" key="4">
    <source>
        <dbReference type="Proteomes" id="UP000730481"/>
    </source>
</evidence>
<keyword evidence="4" id="KW-1185">Reference proteome</keyword>
<evidence type="ECO:0000256" key="1">
    <source>
        <dbReference type="PROSITE-ProRule" id="PRU00023"/>
    </source>
</evidence>
<dbReference type="SUPFAM" id="SSF48403">
    <property type="entry name" value="Ankyrin repeat"/>
    <property type="match status" value="1"/>
</dbReference>
<dbReference type="AlphaFoldDB" id="A0A9P5ATN1"/>
<dbReference type="PROSITE" id="PS50088">
    <property type="entry name" value="ANK_REPEAT"/>
    <property type="match status" value="2"/>
</dbReference>
<feature type="repeat" description="ANK" evidence="1">
    <location>
        <begin position="129"/>
        <end position="161"/>
    </location>
</feature>
<proteinExistence type="predicted"/>
<gene>
    <name evidence="3" type="ORF">FBEOM_1257</name>
</gene>
<accession>A0A9P5ATN1</accession>
<dbReference type="PROSITE" id="PS50297">
    <property type="entry name" value="ANK_REP_REGION"/>
    <property type="match status" value="1"/>
</dbReference>
<evidence type="ECO:0000259" key="2">
    <source>
        <dbReference type="PROSITE" id="PS50181"/>
    </source>
</evidence>
<dbReference type="SMART" id="SM00248">
    <property type="entry name" value="ANK"/>
    <property type="match status" value="7"/>
</dbReference>